<evidence type="ECO:0000256" key="11">
    <source>
        <dbReference type="ARBA" id="ARBA00032707"/>
    </source>
</evidence>
<comment type="subcellular location">
    <subcellularLocation>
        <location evidence="1 14">Cell membrane</location>
        <topology evidence="1 14">Multi-pass membrane protein</topology>
    </subcellularLocation>
</comment>
<evidence type="ECO:0000313" key="16">
    <source>
        <dbReference type="Proteomes" id="UP000483078"/>
    </source>
</evidence>
<dbReference type="PANTHER" id="PTHR30622">
    <property type="entry name" value="UNDECAPRENYL-DIPHOSPHATASE"/>
    <property type="match status" value="1"/>
</dbReference>
<accession>A0A7C9L891</accession>
<dbReference type="GO" id="GO:0050380">
    <property type="term" value="F:undecaprenyl-diphosphatase activity"/>
    <property type="evidence" value="ECO:0007669"/>
    <property type="project" value="UniProtKB-UniRule"/>
</dbReference>
<evidence type="ECO:0000256" key="7">
    <source>
        <dbReference type="ARBA" id="ARBA00022801"/>
    </source>
</evidence>
<dbReference type="NCBIfam" id="NF001393">
    <property type="entry name" value="PRK00281.2-4"/>
    <property type="match status" value="1"/>
</dbReference>
<comment type="miscellaneous">
    <text evidence="14">Bacitracin is thought to be involved in the inhibition of peptidoglycan synthesis by sequestering undecaprenyl diphosphate, thereby reducing the pool of lipid carrier available.</text>
</comment>
<comment type="caution">
    <text evidence="15">The sequence shown here is derived from an EMBL/GenBank/DDBJ whole genome shotgun (WGS) entry which is preliminary data.</text>
</comment>
<keyword evidence="8 14" id="KW-1133">Transmembrane helix</keyword>
<evidence type="ECO:0000256" key="10">
    <source>
        <dbReference type="ARBA" id="ARBA00023251"/>
    </source>
</evidence>
<comment type="catalytic activity">
    <reaction evidence="13 14">
        <text>di-trans,octa-cis-undecaprenyl diphosphate + H2O = di-trans,octa-cis-undecaprenyl phosphate + phosphate + H(+)</text>
        <dbReference type="Rhea" id="RHEA:28094"/>
        <dbReference type="ChEBI" id="CHEBI:15377"/>
        <dbReference type="ChEBI" id="CHEBI:15378"/>
        <dbReference type="ChEBI" id="CHEBI:43474"/>
        <dbReference type="ChEBI" id="CHEBI:58405"/>
        <dbReference type="ChEBI" id="CHEBI:60392"/>
        <dbReference type="EC" id="3.6.1.27"/>
    </reaction>
</comment>
<feature type="transmembrane region" description="Helical" evidence="14">
    <location>
        <begin position="218"/>
        <end position="237"/>
    </location>
</feature>
<dbReference type="EMBL" id="VENJ01000013">
    <property type="protein sequence ID" value="MTJ05055.1"/>
    <property type="molecule type" value="Genomic_DNA"/>
</dbReference>
<dbReference type="GO" id="GO:0071555">
    <property type="term" value="P:cell wall organization"/>
    <property type="evidence" value="ECO:0007669"/>
    <property type="project" value="UniProtKB-KW"/>
</dbReference>
<dbReference type="InterPro" id="IPR003824">
    <property type="entry name" value="UppP"/>
</dbReference>
<protein>
    <recommendedName>
        <fullName evidence="4 14">Undecaprenyl-diphosphatase</fullName>
        <ecNumber evidence="3 14">3.6.1.27</ecNumber>
    </recommendedName>
    <alternativeName>
        <fullName evidence="12 14">Bacitracin resistance protein</fullName>
    </alternativeName>
    <alternativeName>
        <fullName evidence="11 14">Undecaprenyl pyrophosphate phosphatase</fullName>
    </alternativeName>
</protein>
<dbReference type="Proteomes" id="UP000483078">
    <property type="component" value="Unassembled WGS sequence"/>
</dbReference>
<evidence type="ECO:0000256" key="9">
    <source>
        <dbReference type="ARBA" id="ARBA00023136"/>
    </source>
</evidence>
<feature type="transmembrane region" description="Helical" evidence="14">
    <location>
        <begin position="188"/>
        <end position="206"/>
    </location>
</feature>
<dbReference type="RefSeq" id="WP_273249840.1">
    <property type="nucleotide sequence ID" value="NZ_VENJ01000013.1"/>
</dbReference>
<name>A0A7C9L891_9RHOB</name>
<feature type="transmembrane region" description="Helical" evidence="14">
    <location>
        <begin position="85"/>
        <end position="105"/>
    </location>
</feature>
<dbReference type="PANTHER" id="PTHR30622:SF4">
    <property type="entry name" value="UNDECAPRENYL-DIPHOSPHATASE"/>
    <property type="match status" value="1"/>
</dbReference>
<evidence type="ECO:0000256" key="14">
    <source>
        <dbReference type="HAMAP-Rule" id="MF_01006"/>
    </source>
</evidence>
<evidence type="ECO:0000313" key="15">
    <source>
        <dbReference type="EMBL" id="MTJ05055.1"/>
    </source>
</evidence>
<dbReference type="EC" id="3.6.1.27" evidence="3 14"/>
<comment type="similarity">
    <text evidence="2 14">Belongs to the UppP family.</text>
</comment>
<evidence type="ECO:0000256" key="13">
    <source>
        <dbReference type="ARBA" id="ARBA00047594"/>
    </source>
</evidence>
<evidence type="ECO:0000256" key="2">
    <source>
        <dbReference type="ARBA" id="ARBA00010621"/>
    </source>
</evidence>
<dbReference type="GO" id="GO:0009252">
    <property type="term" value="P:peptidoglycan biosynthetic process"/>
    <property type="evidence" value="ECO:0007669"/>
    <property type="project" value="UniProtKB-KW"/>
</dbReference>
<dbReference type="AlphaFoldDB" id="A0A7C9L891"/>
<reference evidence="15 16" key="1">
    <citation type="submission" date="2019-06" db="EMBL/GenBank/DDBJ databases">
        <title>Enrichment of Autotrophic Halophilic Microorganisms from Red Sea Brine Pool Using Microbial Electrosynthesis System.</title>
        <authorList>
            <person name="Alqahtani M.F."/>
            <person name="Bajracharya S."/>
            <person name="Katuri K.P."/>
            <person name="Ali M."/>
            <person name="Saikaly P.E."/>
        </authorList>
    </citation>
    <scope>NUCLEOTIDE SEQUENCE [LARGE SCALE GENOMIC DNA]</scope>
    <source>
        <strain evidence="15">MES6</strain>
    </source>
</reference>
<keyword evidence="14" id="KW-0961">Cell wall biogenesis/degradation</keyword>
<dbReference type="GO" id="GO:0046677">
    <property type="term" value="P:response to antibiotic"/>
    <property type="evidence" value="ECO:0007669"/>
    <property type="project" value="UniProtKB-UniRule"/>
</dbReference>
<evidence type="ECO:0000256" key="5">
    <source>
        <dbReference type="ARBA" id="ARBA00022475"/>
    </source>
</evidence>
<evidence type="ECO:0000256" key="12">
    <source>
        <dbReference type="ARBA" id="ARBA00032932"/>
    </source>
</evidence>
<dbReference type="GO" id="GO:0008360">
    <property type="term" value="P:regulation of cell shape"/>
    <property type="evidence" value="ECO:0007669"/>
    <property type="project" value="UniProtKB-KW"/>
</dbReference>
<organism evidence="15 16">
    <name type="scientific">Sediminimonas qiaohouensis</name>
    <dbReference type="NCBI Taxonomy" id="552061"/>
    <lineage>
        <taxon>Bacteria</taxon>
        <taxon>Pseudomonadati</taxon>
        <taxon>Pseudomonadota</taxon>
        <taxon>Alphaproteobacteria</taxon>
        <taxon>Rhodobacterales</taxon>
        <taxon>Roseobacteraceae</taxon>
        <taxon>Sediminimonas</taxon>
    </lineage>
</organism>
<evidence type="ECO:0000256" key="1">
    <source>
        <dbReference type="ARBA" id="ARBA00004651"/>
    </source>
</evidence>
<evidence type="ECO:0000256" key="3">
    <source>
        <dbReference type="ARBA" id="ARBA00012374"/>
    </source>
</evidence>
<dbReference type="GO" id="GO:0005886">
    <property type="term" value="C:plasma membrane"/>
    <property type="evidence" value="ECO:0007669"/>
    <property type="project" value="UniProtKB-SubCell"/>
</dbReference>
<keyword evidence="14" id="KW-0573">Peptidoglycan synthesis</keyword>
<evidence type="ECO:0000256" key="8">
    <source>
        <dbReference type="ARBA" id="ARBA00022989"/>
    </source>
</evidence>
<keyword evidence="5 14" id="KW-1003">Cell membrane</keyword>
<dbReference type="Pfam" id="PF02673">
    <property type="entry name" value="BacA"/>
    <property type="match status" value="1"/>
</dbReference>
<keyword evidence="14" id="KW-0133">Cell shape</keyword>
<proteinExistence type="inferred from homology"/>
<evidence type="ECO:0000256" key="6">
    <source>
        <dbReference type="ARBA" id="ARBA00022692"/>
    </source>
</evidence>
<gene>
    <name evidence="14" type="primary">uppP</name>
    <name evidence="15" type="ORF">FH759_10245</name>
</gene>
<keyword evidence="7 14" id="KW-0378">Hydrolase</keyword>
<sequence>MTLYLLALLAIVQGITEFLPISSSAHLILIHRIAGVTADDLALDVAVHIGSIFAVILYFRVESLSAFAGLWHIARRRNDTPQARLAGLLIMATVPAVVFGAFLALSGYDGALRSVTVIGWTMILFGIALWWFDRVSPQAKTAPGWSWRDAAIMGLWQAVALIPGVSRSGITMTSARALGYERHEAARLSMLMSIPITLATGGLLGLRAVEQGGLSPDMLGGIAIAAALSFIAAYGALAMMMRFLSKVSFTPYVIYRIALGLLLLALAYS</sequence>
<dbReference type="HAMAP" id="MF_01006">
    <property type="entry name" value="Undec_diphosphatase"/>
    <property type="match status" value="1"/>
</dbReference>
<evidence type="ECO:0000256" key="4">
    <source>
        <dbReference type="ARBA" id="ARBA00021581"/>
    </source>
</evidence>
<keyword evidence="6 14" id="KW-0812">Transmembrane</keyword>
<keyword evidence="9 14" id="KW-0472">Membrane</keyword>
<feature type="transmembrane region" description="Helical" evidence="14">
    <location>
        <begin position="48"/>
        <end position="73"/>
    </location>
</feature>
<feature type="transmembrane region" description="Helical" evidence="14">
    <location>
        <begin position="111"/>
        <end position="132"/>
    </location>
</feature>
<keyword evidence="10 14" id="KW-0046">Antibiotic resistance</keyword>
<comment type="function">
    <text evidence="14">Catalyzes the dephosphorylation of undecaprenyl diphosphate (UPP). Confers resistance to bacitracin.</text>
</comment>
<feature type="transmembrane region" description="Helical" evidence="14">
    <location>
        <begin position="249"/>
        <end position="268"/>
    </location>
</feature>